<dbReference type="InterPro" id="IPR009069">
    <property type="entry name" value="Cys_alpha_HP_mot_SF"/>
</dbReference>
<proteinExistence type="predicted"/>
<evidence type="ECO:0000256" key="1">
    <source>
        <dbReference type="SAM" id="Phobius"/>
    </source>
</evidence>
<organism evidence="2 3">
    <name type="scientific">Trichophyton interdigitale</name>
    <dbReference type="NCBI Taxonomy" id="101480"/>
    <lineage>
        <taxon>Eukaryota</taxon>
        <taxon>Fungi</taxon>
        <taxon>Dikarya</taxon>
        <taxon>Ascomycota</taxon>
        <taxon>Pezizomycotina</taxon>
        <taxon>Eurotiomycetes</taxon>
        <taxon>Eurotiomycetidae</taxon>
        <taxon>Onygenales</taxon>
        <taxon>Arthrodermataceae</taxon>
        <taxon>Trichophyton</taxon>
    </lineage>
</organism>
<sequence>MRRNNGDRDMCTDYFQAYRDCKKAWVSSITSHAVCFMAIFYLISACCFPLPYIHDFAQARNDRFTDKLRLFILLTSNS</sequence>
<evidence type="ECO:0000313" key="3">
    <source>
        <dbReference type="Proteomes" id="UP000749309"/>
    </source>
</evidence>
<comment type="caution">
    <text evidence="2">The sequence shown here is derived from an EMBL/GenBank/DDBJ whole genome shotgun (WGS) entry which is preliminary data.</text>
</comment>
<gene>
    <name evidence="2" type="ORF">GY632_3110</name>
</gene>
<accession>A0A9P4YFX7</accession>
<dbReference type="SUPFAM" id="SSF47072">
    <property type="entry name" value="Cysteine alpha-hairpin motif"/>
    <property type="match status" value="1"/>
</dbReference>
<keyword evidence="1" id="KW-0812">Transmembrane</keyword>
<dbReference type="Proteomes" id="UP000749309">
    <property type="component" value="Unassembled WGS sequence"/>
</dbReference>
<dbReference type="AlphaFoldDB" id="A0A9P4YFX7"/>
<feature type="transmembrane region" description="Helical" evidence="1">
    <location>
        <begin position="24"/>
        <end position="43"/>
    </location>
</feature>
<protein>
    <recommendedName>
        <fullName evidence="4">Cytochrome c oxidase-assembly factor COX23, mitochondrial</fullName>
    </recommendedName>
</protein>
<keyword evidence="1" id="KW-1133">Transmembrane helix</keyword>
<evidence type="ECO:0000313" key="2">
    <source>
        <dbReference type="EMBL" id="KAF3895799.1"/>
    </source>
</evidence>
<name>A0A9P4YFX7_9EURO</name>
<dbReference type="PROSITE" id="PS51808">
    <property type="entry name" value="CHCH"/>
    <property type="match status" value="1"/>
</dbReference>
<evidence type="ECO:0008006" key="4">
    <source>
        <dbReference type="Google" id="ProtNLM"/>
    </source>
</evidence>
<dbReference type="EMBL" id="JAAQVJ010000084">
    <property type="protein sequence ID" value="KAF3895799.1"/>
    <property type="molecule type" value="Genomic_DNA"/>
</dbReference>
<reference evidence="2" key="1">
    <citation type="submission" date="2020-03" db="EMBL/GenBank/DDBJ databases">
        <title>Whole Genome Sequence of Trichophyton interdigitale from India.</title>
        <authorList>
            <person name="Kumar P."/>
        </authorList>
    </citation>
    <scope>NUCLEOTIDE SEQUENCE</scope>
    <source>
        <strain evidence="2">UCMS-IGIB-CI14</strain>
    </source>
</reference>
<keyword evidence="1" id="KW-0472">Membrane</keyword>